<gene>
    <name evidence="1" type="ORF">Airi01_077310</name>
</gene>
<accession>A0A9W6VTT7</accession>
<dbReference type="Proteomes" id="UP001165135">
    <property type="component" value="Unassembled WGS sequence"/>
</dbReference>
<dbReference type="EMBL" id="BSTJ01000011">
    <property type="protein sequence ID" value="GLY79464.1"/>
    <property type="molecule type" value="Genomic_DNA"/>
</dbReference>
<organism evidence="1 2">
    <name type="scientific">Actinoallomurus iriomotensis</name>
    <dbReference type="NCBI Taxonomy" id="478107"/>
    <lineage>
        <taxon>Bacteria</taxon>
        <taxon>Bacillati</taxon>
        <taxon>Actinomycetota</taxon>
        <taxon>Actinomycetes</taxon>
        <taxon>Streptosporangiales</taxon>
        <taxon>Thermomonosporaceae</taxon>
        <taxon>Actinoallomurus</taxon>
    </lineage>
</organism>
<comment type="caution">
    <text evidence="1">The sequence shown here is derived from an EMBL/GenBank/DDBJ whole genome shotgun (WGS) entry which is preliminary data.</text>
</comment>
<reference evidence="1" key="1">
    <citation type="submission" date="2023-03" db="EMBL/GenBank/DDBJ databases">
        <title>Actinoallomurus iriomotensis NBRC 103681.</title>
        <authorList>
            <person name="Ichikawa N."/>
            <person name="Sato H."/>
            <person name="Tonouchi N."/>
        </authorList>
    </citation>
    <scope>NUCLEOTIDE SEQUENCE</scope>
    <source>
        <strain evidence="1">NBRC 103681</strain>
    </source>
</reference>
<sequence>MNAHSDDRGSGDSLMFIGAHSRGEKFQKYLGMVTYKSVLAMLIRETAIYGDATFTDRSPISHGSATRSA</sequence>
<proteinExistence type="predicted"/>
<name>A0A9W6VTT7_9ACTN</name>
<dbReference type="AlphaFoldDB" id="A0A9W6VTT7"/>
<protein>
    <submittedName>
        <fullName evidence="1">Uncharacterized protein</fullName>
    </submittedName>
</protein>
<evidence type="ECO:0000313" key="1">
    <source>
        <dbReference type="EMBL" id="GLY79464.1"/>
    </source>
</evidence>
<evidence type="ECO:0000313" key="2">
    <source>
        <dbReference type="Proteomes" id="UP001165135"/>
    </source>
</evidence>